<dbReference type="Proteomes" id="UP001066276">
    <property type="component" value="Chromosome 4_1"/>
</dbReference>
<dbReference type="EMBL" id="JANPWB010000007">
    <property type="protein sequence ID" value="KAJ1172350.1"/>
    <property type="molecule type" value="Genomic_DNA"/>
</dbReference>
<gene>
    <name evidence="2" type="ORF">NDU88_004197</name>
</gene>
<name>A0AAV7T838_PLEWA</name>
<proteinExistence type="predicted"/>
<evidence type="ECO:0000256" key="1">
    <source>
        <dbReference type="SAM" id="MobiDB-lite"/>
    </source>
</evidence>
<evidence type="ECO:0000313" key="3">
    <source>
        <dbReference type="Proteomes" id="UP001066276"/>
    </source>
</evidence>
<reference evidence="2" key="1">
    <citation type="journal article" date="2022" name="bioRxiv">
        <title>Sequencing and chromosome-scale assembly of the giantPleurodeles waltlgenome.</title>
        <authorList>
            <person name="Brown T."/>
            <person name="Elewa A."/>
            <person name="Iarovenko S."/>
            <person name="Subramanian E."/>
            <person name="Araus A.J."/>
            <person name="Petzold A."/>
            <person name="Susuki M."/>
            <person name="Suzuki K.-i.T."/>
            <person name="Hayashi T."/>
            <person name="Toyoda A."/>
            <person name="Oliveira C."/>
            <person name="Osipova E."/>
            <person name="Leigh N.D."/>
            <person name="Simon A."/>
            <person name="Yun M.H."/>
        </authorList>
    </citation>
    <scope>NUCLEOTIDE SEQUENCE</scope>
    <source>
        <strain evidence="2">20211129_DDA</strain>
        <tissue evidence="2">Liver</tissue>
    </source>
</reference>
<comment type="caution">
    <text evidence="2">The sequence shown here is derived from an EMBL/GenBank/DDBJ whole genome shotgun (WGS) entry which is preliminary data.</text>
</comment>
<protein>
    <submittedName>
        <fullName evidence="2">Uncharacterized protein</fullName>
    </submittedName>
</protein>
<accession>A0AAV7T838</accession>
<organism evidence="2 3">
    <name type="scientific">Pleurodeles waltl</name>
    <name type="common">Iberian ribbed newt</name>
    <dbReference type="NCBI Taxonomy" id="8319"/>
    <lineage>
        <taxon>Eukaryota</taxon>
        <taxon>Metazoa</taxon>
        <taxon>Chordata</taxon>
        <taxon>Craniata</taxon>
        <taxon>Vertebrata</taxon>
        <taxon>Euteleostomi</taxon>
        <taxon>Amphibia</taxon>
        <taxon>Batrachia</taxon>
        <taxon>Caudata</taxon>
        <taxon>Salamandroidea</taxon>
        <taxon>Salamandridae</taxon>
        <taxon>Pleurodelinae</taxon>
        <taxon>Pleurodeles</taxon>
    </lineage>
</organism>
<evidence type="ECO:0000313" key="2">
    <source>
        <dbReference type="EMBL" id="KAJ1172350.1"/>
    </source>
</evidence>
<sequence length="137" mass="14994">MADVHCLSVRVVAESTSQALRSTSFSRTGWNLSASVNHLIRCLPCPITGMYCMSPLHGPRAARAPRRGAAVSPPALRPEPLRSAARLPPGRQTHPQDRKTELRSAQWGQRLEPGITPSSPAPRAAFNRINRDLNAER</sequence>
<feature type="region of interest" description="Disordered" evidence="1">
    <location>
        <begin position="59"/>
        <end position="137"/>
    </location>
</feature>
<dbReference type="AlphaFoldDB" id="A0AAV7T838"/>
<feature type="compositionally biased region" description="Low complexity" evidence="1">
    <location>
        <begin position="59"/>
        <end position="74"/>
    </location>
</feature>
<keyword evidence="3" id="KW-1185">Reference proteome</keyword>